<evidence type="ECO:0000313" key="1">
    <source>
        <dbReference type="EMBL" id="KAI8004504.1"/>
    </source>
</evidence>
<name>A0ACC0GUU5_9ERIC</name>
<protein>
    <submittedName>
        <fullName evidence="1">Uncharacterized protein</fullName>
    </submittedName>
</protein>
<comment type="caution">
    <text evidence="1">The sequence shown here is derived from an EMBL/GenBank/DDBJ whole genome shotgun (WGS) entry which is preliminary data.</text>
</comment>
<sequence>MLCLVITVDVSALTGQAGPLVFVGVNNVFTKPQIPNHAPNGVSVSDQKTSPLPVENAGSLSVPYQIKDVQEKWCIVKPSTPAAKLDDIIQFCCIQIEVDCSAIQVGGMCYNPATNKVSDASVVMNMYYQIAGQFDHDCNFGGSGLIITQDPSVGQCIYQLGE</sequence>
<organism evidence="1 2">
    <name type="scientific">Camellia lanceoleosa</name>
    <dbReference type="NCBI Taxonomy" id="1840588"/>
    <lineage>
        <taxon>Eukaryota</taxon>
        <taxon>Viridiplantae</taxon>
        <taxon>Streptophyta</taxon>
        <taxon>Embryophyta</taxon>
        <taxon>Tracheophyta</taxon>
        <taxon>Spermatophyta</taxon>
        <taxon>Magnoliopsida</taxon>
        <taxon>eudicotyledons</taxon>
        <taxon>Gunneridae</taxon>
        <taxon>Pentapetalae</taxon>
        <taxon>asterids</taxon>
        <taxon>Ericales</taxon>
        <taxon>Theaceae</taxon>
        <taxon>Camellia</taxon>
    </lineage>
</organism>
<dbReference type="EMBL" id="CM045766">
    <property type="protein sequence ID" value="KAI8004504.1"/>
    <property type="molecule type" value="Genomic_DNA"/>
</dbReference>
<dbReference type="Proteomes" id="UP001060215">
    <property type="component" value="Chromosome 9"/>
</dbReference>
<gene>
    <name evidence="1" type="ORF">LOK49_LG08G03425</name>
</gene>
<evidence type="ECO:0000313" key="2">
    <source>
        <dbReference type="Proteomes" id="UP001060215"/>
    </source>
</evidence>
<accession>A0ACC0GUU5</accession>
<keyword evidence="2" id="KW-1185">Reference proteome</keyword>
<reference evidence="1 2" key="1">
    <citation type="journal article" date="2022" name="Plant J.">
        <title>Chromosome-level genome of Camellia lanceoleosa provides a valuable resource for understanding genome evolution and self-incompatibility.</title>
        <authorList>
            <person name="Gong W."/>
            <person name="Xiao S."/>
            <person name="Wang L."/>
            <person name="Liao Z."/>
            <person name="Chang Y."/>
            <person name="Mo W."/>
            <person name="Hu G."/>
            <person name="Li W."/>
            <person name="Zhao G."/>
            <person name="Zhu H."/>
            <person name="Hu X."/>
            <person name="Ji K."/>
            <person name="Xiang X."/>
            <person name="Song Q."/>
            <person name="Yuan D."/>
            <person name="Jin S."/>
            <person name="Zhang L."/>
        </authorList>
    </citation>
    <scope>NUCLEOTIDE SEQUENCE [LARGE SCALE GENOMIC DNA]</scope>
    <source>
        <strain evidence="1">SQ_2022a</strain>
    </source>
</reference>
<proteinExistence type="predicted"/>